<sequence>MVIYFYFANEQFIIGMLNLQTTIANAPITNSNLITKRYTN</sequence>
<keyword evidence="2" id="KW-1185">Reference proteome</keyword>
<name>A0A0B7H0H4_TREPH</name>
<dbReference type="EMBL" id="CDNC01000045">
    <property type="protein sequence ID" value="CEM62745.1"/>
    <property type="molecule type" value="Genomic_DNA"/>
</dbReference>
<evidence type="ECO:0000313" key="2">
    <source>
        <dbReference type="Proteomes" id="UP000042527"/>
    </source>
</evidence>
<dbReference type="Proteomes" id="UP000042527">
    <property type="component" value="Unassembled WGS sequence"/>
</dbReference>
<organism evidence="1 2">
    <name type="scientific">Treponema phagedenis</name>
    <dbReference type="NCBI Taxonomy" id="162"/>
    <lineage>
        <taxon>Bacteria</taxon>
        <taxon>Pseudomonadati</taxon>
        <taxon>Spirochaetota</taxon>
        <taxon>Spirochaetia</taxon>
        <taxon>Spirochaetales</taxon>
        <taxon>Treponemataceae</taxon>
        <taxon>Treponema</taxon>
    </lineage>
</organism>
<reference evidence="2" key="1">
    <citation type="submission" date="2015-01" db="EMBL/GenBank/DDBJ databases">
        <authorList>
            <person name="Manzoor Shahid"/>
            <person name="Zubair Saima"/>
        </authorList>
    </citation>
    <scope>NUCLEOTIDE SEQUENCE [LARGE SCALE GENOMIC DNA]</scope>
    <source>
        <strain evidence="2">V1</strain>
    </source>
</reference>
<evidence type="ECO:0000313" key="1">
    <source>
        <dbReference type="EMBL" id="CEM62745.1"/>
    </source>
</evidence>
<protein>
    <submittedName>
        <fullName evidence="1">Uncharacterized protein</fullName>
    </submittedName>
</protein>
<proteinExistence type="predicted"/>
<dbReference type="AlphaFoldDB" id="A0A0B7H0H4"/>
<gene>
    <name evidence="1" type="ORF">TPHV1_50005</name>
</gene>
<accession>A0A0B7H0H4</accession>